<sequence length="299" mass="32794">MKFISHPLTVSSVYFGLHVVAQNNSNSSDTQCPRIIEDLTEGDVAFNATGTTALSLLRQDEWHLSMTFQFRLARNTTTVKDVSSMGEHAVFLSVPESLPGTTSGKEIELCYYEMDALNATSDSDSGESNDMDASCDGILSEECQEALRDAPRPHEGDCPDLDVEEACGRPIRLWTSKPFNLSHQDCTLNGLPQVDIPEDYQTQMIMWQGKSLPVAEEAFLDSYDLLVRQPFPVLITARLPGQSQNGAAEIACLATKDISEGSRVPQSEFPPSSASYLDVKRGLIYLVVLSCLTGYILAL</sequence>
<comment type="caution">
    <text evidence="1">The sequence shown here is derived from an EMBL/GenBank/DDBJ whole genome shotgun (WGS) entry which is preliminary data.</text>
</comment>
<evidence type="ECO:0000313" key="1">
    <source>
        <dbReference type="EMBL" id="CAG7558826.1"/>
    </source>
</evidence>
<dbReference type="Proteomes" id="UP000693738">
    <property type="component" value="Unassembled WGS sequence"/>
</dbReference>
<accession>A0A8J2IPJ4</accession>
<organism evidence="1 2">
    <name type="scientific">Fusarium equiseti</name>
    <name type="common">Fusarium scirpi</name>
    <dbReference type="NCBI Taxonomy" id="61235"/>
    <lineage>
        <taxon>Eukaryota</taxon>
        <taxon>Fungi</taxon>
        <taxon>Dikarya</taxon>
        <taxon>Ascomycota</taxon>
        <taxon>Pezizomycotina</taxon>
        <taxon>Sordariomycetes</taxon>
        <taxon>Hypocreomycetidae</taxon>
        <taxon>Hypocreales</taxon>
        <taxon>Nectriaceae</taxon>
        <taxon>Fusarium</taxon>
        <taxon>Fusarium incarnatum-equiseti species complex</taxon>
    </lineage>
</organism>
<dbReference type="EMBL" id="CAJSTJ010000126">
    <property type="protein sequence ID" value="CAG7558826.1"/>
    <property type="molecule type" value="Genomic_DNA"/>
</dbReference>
<protein>
    <submittedName>
        <fullName evidence="1">Uncharacterized protein</fullName>
    </submittedName>
</protein>
<proteinExistence type="predicted"/>
<gene>
    <name evidence="1" type="ORF">FEQUK3_LOCUS4507</name>
</gene>
<reference evidence="1" key="1">
    <citation type="submission" date="2021-05" db="EMBL/GenBank/DDBJ databases">
        <authorList>
            <person name="Khan N."/>
        </authorList>
    </citation>
    <scope>NUCLEOTIDE SEQUENCE</scope>
</reference>
<evidence type="ECO:0000313" key="2">
    <source>
        <dbReference type="Proteomes" id="UP000693738"/>
    </source>
</evidence>
<name>A0A8J2IPJ4_FUSEQ</name>
<dbReference type="AlphaFoldDB" id="A0A8J2IPJ4"/>